<dbReference type="PANTHER" id="PTHR37872:SF1">
    <property type="entry name" value="PROTEIN FREY 1"/>
    <property type="match status" value="1"/>
</dbReference>
<dbReference type="GO" id="GO:0035036">
    <property type="term" value="P:sperm-egg recognition"/>
    <property type="evidence" value="ECO:0007669"/>
    <property type="project" value="TreeGrafter"/>
</dbReference>
<dbReference type="AlphaFoldDB" id="A0A9Q1B882"/>
<dbReference type="EMBL" id="JAPFRF010000001">
    <property type="protein sequence ID" value="KAJ7344669.1"/>
    <property type="molecule type" value="Genomic_DNA"/>
</dbReference>
<sequence>MPRLLVTGGKHTACGPPRILKPTATTPSGKRTAALEFFKGTSSPFRESTTADICYFSYWCDANAWKVPNSSPPPIHTKRKLWFGERPKSCEYKRRKPNRRSQHVPEEFTAPLELQQRHFGLVDDYGIKPKHPKFRTWTQHKESEKLHKVHKSKRDEPNFEEYYYDDLL</sequence>
<organism evidence="1 2">
    <name type="scientific">Phrynocephalus forsythii</name>
    <dbReference type="NCBI Taxonomy" id="171643"/>
    <lineage>
        <taxon>Eukaryota</taxon>
        <taxon>Metazoa</taxon>
        <taxon>Chordata</taxon>
        <taxon>Craniata</taxon>
        <taxon>Vertebrata</taxon>
        <taxon>Euteleostomi</taxon>
        <taxon>Lepidosauria</taxon>
        <taxon>Squamata</taxon>
        <taxon>Bifurcata</taxon>
        <taxon>Unidentata</taxon>
        <taxon>Episquamata</taxon>
        <taxon>Toxicofera</taxon>
        <taxon>Iguania</taxon>
        <taxon>Acrodonta</taxon>
        <taxon>Agamidae</taxon>
        <taxon>Agaminae</taxon>
        <taxon>Phrynocephalus</taxon>
    </lineage>
</organism>
<proteinExistence type="predicted"/>
<protein>
    <submittedName>
        <fullName evidence="1">Uncharacterized protein</fullName>
    </submittedName>
</protein>
<evidence type="ECO:0000313" key="1">
    <source>
        <dbReference type="EMBL" id="KAJ7344669.1"/>
    </source>
</evidence>
<dbReference type="InterPro" id="IPR031748">
    <property type="entry name" value="Frey"/>
</dbReference>
<comment type="caution">
    <text evidence="1">The sequence shown here is derived from an EMBL/GenBank/DDBJ whole genome shotgun (WGS) entry which is preliminary data.</text>
</comment>
<dbReference type="GO" id="GO:0007342">
    <property type="term" value="P:fusion of sperm to egg plasma membrane involved in single fertilization"/>
    <property type="evidence" value="ECO:0007669"/>
    <property type="project" value="TreeGrafter"/>
</dbReference>
<dbReference type="OrthoDB" id="9908355at2759"/>
<reference evidence="1" key="1">
    <citation type="journal article" date="2023" name="DNA Res.">
        <title>Chromosome-level genome assembly of Phrynocephalus forsythii using third-generation DNA sequencing and Hi-C analysis.</title>
        <authorList>
            <person name="Qi Y."/>
            <person name="Zhao W."/>
            <person name="Zhao Y."/>
            <person name="Niu C."/>
            <person name="Cao S."/>
            <person name="Zhang Y."/>
        </authorList>
    </citation>
    <scope>NUCLEOTIDE SEQUENCE</scope>
    <source>
        <tissue evidence="1">Muscle</tissue>
    </source>
</reference>
<gene>
    <name evidence="1" type="ORF">JRQ81_000619</name>
</gene>
<keyword evidence="2" id="KW-1185">Reference proteome</keyword>
<name>A0A9Q1B882_9SAUR</name>
<dbReference type="PANTHER" id="PTHR37872">
    <property type="entry name" value="SIMILAR TO RIKEN CDNA 1700029I15"/>
    <property type="match status" value="1"/>
</dbReference>
<dbReference type="Pfam" id="PF15878">
    <property type="entry name" value="Frey"/>
    <property type="match status" value="1"/>
</dbReference>
<dbReference type="Proteomes" id="UP001142489">
    <property type="component" value="Unassembled WGS sequence"/>
</dbReference>
<dbReference type="GO" id="GO:0005789">
    <property type="term" value="C:endoplasmic reticulum membrane"/>
    <property type="evidence" value="ECO:0007669"/>
    <property type="project" value="TreeGrafter"/>
</dbReference>
<accession>A0A9Q1B882</accession>
<evidence type="ECO:0000313" key="2">
    <source>
        <dbReference type="Proteomes" id="UP001142489"/>
    </source>
</evidence>